<dbReference type="PANTHER" id="PTHR32071">
    <property type="entry name" value="TRANSCRIPTIONAL REGULATORY PROTEIN"/>
    <property type="match status" value="1"/>
</dbReference>
<dbReference type="EMBL" id="LAYY01000015">
    <property type="protein sequence ID" value="KKK37399.1"/>
    <property type="molecule type" value="Genomic_DNA"/>
</dbReference>
<keyword evidence="6" id="KW-0804">Transcription</keyword>
<feature type="domain" description="Sigma-54 factor interaction" evidence="10">
    <location>
        <begin position="138"/>
        <end position="367"/>
    </location>
</feature>
<keyword evidence="13" id="KW-1185">Reference proteome</keyword>
<feature type="domain" description="PAS" evidence="11">
    <location>
        <begin position="1"/>
        <end position="39"/>
    </location>
</feature>
<dbReference type="InterPro" id="IPR027417">
    <property type="entry name" value="P-loop_NTPase"/>
</dbReference>
<dbReference type="InterPro" id="IPR000014">
    <property type="entry name" value="PAS"/>
</dbReference>
<evidence type="ECO:0000256" key="9">
    <source>
        <dbReference type="SAM" id="MobiDB-lite"/>
    </source>
</evidence>
<dbReference type="InterPro" id="IPR030828">
    <property type="entry name" value="HTH_TyrR"/>
</dbReference>
<evidence type="ECO:0000256" key="3">
    <source>
        <dbReference type="ARBA" id="ARBA00022840"/>
    </source>
</evidence>
<dbReference type="PROSITE" id="PS00675">
    <property type="entry name" value="SIGMA54_INTERACT_1"/>
    <property type="match status" value="1"/>
</dbReference>
<feature type="coiled-coil region" evidence="8">
    <location>
        <begin position="104"/>
        <end position="131"/>
    </location>
</feature>
<evidence type="ECO:0000256" key="8">
    <source>
        <dbReference type="SAM" id="Coils"/>
    </source>
</evidence>
<dbReference type="InterPro" id="IPR025943">
    <property type="entry name" value="Sigma_54_int_dom_ATP-bd_2"/>
</dbReference>
<evidence type="ECO:0000256" key="1">
    <source>
        <dbReference type="ARBA" id="ARBA00022741"/>
    </source>
</evidence>
<dbReference type="SMART" id="SM00382">
    <property type="entry name" value="AAA"/>
    <property type="match status" value="1"/>
</dbReference>
<dbReference type="CDD" id="cd00009">
    <property type="entry name" value="AAA"/>
    <property type="match status" value="1"/>
</dbReference>
<dbReference type="GO" id="GO:0005524">
    <property type="term" value="F:ATP binding"/>
    <property type="evidence" value="ECO:0007669"/>
    <property type="project" value="UniProtKB-KW"/>
</dbReference>
<organism evidence="12 13">
    <name type="scientific">Mesobacillus campisalis</name>
    <dbReference type="NCBI Taxonomy" id="1408103"/>
    <lineage>
        <taxon>Bacteria</taxon>
        <taxon>Bacillati</taxon>
        <taxon>Bacillota</taxon>
        <taxon>Bacilli</taxon>
        <taxon>Bacillales</taxon>
        <taxon>Bacillaceae</taxon>
        <taxon>Mesobacillus</taxon>
    </lineage>
</organism>
<dbReference type="PROSITE" id="PS00676">
    <property type="entry name" value="SIGMA54_INTERACT_2"/>
    <property type="match status" value="1"/>
</dbReference>
<dbReference type="FunFam" id="3.40.50.300:FF:000006">
    <property type="entry name" value="DNA-binding transcriptional regulator NtrC"/>
    <property type="match status" value="1"/>
</dbReference>
<evidence type="ECO:0000256" key="2">
    <source>
        <dbReference type="ARBA" id="ARBA00022797"/>
    </source>
</evidence>
<dbReference type="PATRIC" id="fig|1408103.3.peg.3248"/>
<sequence length="460" mass="52503">MFQHSLTGVVITNKDGMIIEVNPAFEKQTGLTESDFVGRLHKSLIIEEIIDQSAELQVFKEKKPCTLLQKIYNGKEVLVSAIPIKNREGEIVKVVSNILEVTVLNKLRNEIFQLEQEHEEVTRQLEELKSKKTVMHSMVAYDIKMKKVIDRALRVSQHESTVILYGESGVGKEVLVKLIHENSNRSDRPLIKVNCGAIPNDLLESELFGYEPGAFTGASTKGKIGLFEQASKGTILLDEIGEIPLHLQVKLLRVLQEFEITRVGGTKPIKIDARVIAATNQNLEDLIQKGGFREDLYYRLNIIPIHIPPLRERQNDIVPLTYHFINNIRLKYGINKIFSKEVLDNFQHYHWPGNVRELQNIVERLCIMIEKPIITTEEIKNEMTVPQQKDERQPESHIIDSDEISPAPDGAKSLKEHMELYEKQLIERALKEYSSIRAAAKALDVDASTLSRKVKKYSKF</sequence>
<dbReference type="InterPro" id="IPR058031">
    <property type="entry name" value="AAA_lid_NorR"/>
</dbReference>
<keyword evidence="3" id="KW-0067">ATP-binding</keyword>
<keyword evidence="2" id="KW-0058">Aromatic hydrocarbons catabolism</keyword>
<dbReference type="InterPro" id="IPR003593">
    <property type="entry name" value="AAA+_ATPase"/>
</dbReference>
<gene>
    <name evidence="12" type="ORF">WQ57_14445</name>
</gene>
<dbReference type="PROSITE" id="PS00688">
    <property type="entry name" value="SIGMA54_INTERACT_3"/>
    <property type="match status" value="1"/>
</dbReference>
<evidence type="ECO:0000313" key="12">
    <source>
        <dbReference type="EMBL" id="KKK37399.1"/>
    </source>
</evidence>
<protein>
    <recommendedName>
        <fullName evidence="7">HTH-type transcriptional regulatory protein TyrR</fullName>
    </recommendedName>
</protein>
<dbReference type="SUPFAM" id="SSF46689">
    <property type="entry name" value="Homeodomain-like"/>
    <property type="match status" value="1"/>
</dbReference>
<evidence type="ECO:0000256" key="4">
    <source>
        <dbReference type="ARBA" id="ARBA00023015"/>
    </source>
</evidence>
<dbReference type="Pfam" id="PF13426">
    <property type="entry name" value="PAS_9"/>
    <property type="match status" value="1"/>
</dbReference>
<dbReference type="Pfam" id="PF00158">
    <property type="entry name" value="Sigma54_activat"/>
    <property type="match status" value="1"/>
</dbReference>
<reference evidence="12 13" key="1">
    <citation type="submission" date="2015-04" db="EMBL/GenBank/DDBJ databases">
        <title>Taxonomic description and genome sequence of Bacillus campisalis sp. nov., a novel member of the genus Bacillus isolated from solar saltern.</title>
        <authorList>
            <person name="Mathan Kumar R."/>
            <person name="Kaur G."/>
            <person name="Kumar A."/>
            <person name="Singh N.K."/>
            <person name="Kaur N."/>
            <person name="Kumar N."/>
            <person name="Mayilraj S."/>
        </authorList>
    </citation>
    <scope>NUCLEOTIDE SEQUENCE [LARGE SCALE GENOMIC DNA]</scope>
    <source>
        <strain evidence="12 13">SA2-6</strain>
    </source>
</reference>
<name>A0A0M2SS56_9BACI</name>
<dbReference type="Pfam" id="PF18024">
    <property type="entry name" value="HTH_50"/>
    <property type="match status" value="1"/>
</dbReference>
<comment type="caution">
    <text evidence="12">The sequence shown here is derived from an EMBL/GenBank/DDBJ whole genome shotgun (WGS) entry which is preliminary data.</text>
</comment>
<dbReference type="Proteomes" id="UP000034166">
    <property type="component" value="Unassembled WGS sequence"/>
</dbReference>
<dbReference type="CDD" id="cd00130">
    <property type="entry name" value="PAS"/>
    <property type="match status" value="1"/>
</dbReference>
<dbReference type="InterPro" id="IPR025944">
    <property type="entry name" value="Sigma_54_int_dom_CS"/>
</dbReference>
<evidence type="ECO:0000256" key="6">
    <source>
        <dbReference type="ARBA" id="ARBA00023163"/>
    </source>
</evidence>
<proteinExistence type="predicted"/>
<dbReference type="SUPFAM" id="SSF55785">
    <property type="entry name" value="PYP-like sensor domain (PAS domain)"/>
    <property type="match status" value="1"/>
</dbReference>
<dbReference type="AlphaFoldDB" id="A0A0M2SS56"/>
<dbReference type="Gene3D" id="3.40.50.300">
    <property type="entry name" value="P-loop containing nucleotide triphosphate hydrolases"/>
    <property type="match status" value="1"/>
</dbReference>
<evidence type="ECO:0000256" key="7">
    <source>
        <dbReference type="ARBA" id="ARBA00029500"/>
    </source>
</evidence>
<dbReference type="InterPro" id="IPR009057">
    <property type="entry name" value="Homeodomain-like_sf"/>
</dbReference>
<accession>A0A0M2SS56</accession>
<keyword evidence="8" id="KW-0175">Coiled coil</keyword>
<dbReference type="PROSITE" id="PS50112">
    <property type="entry name" value="PAS"/>
    <property type="match status" value="1"/>
</dbReference>
<dbReference type="InterPro" id="IPR035965">
    <property type="entry name" value="PAS-like_dom_sf"/>
</dbReference>
<dbReference type="Gene3D" id="3.30.450.20">
    <property type="entry name" value="PAS domain"/>
    <property type="match status" value="1"/>
</dbReference>
<keyword evidence="5" id="KW-0238">DNA-binding</keyword>
<dbReference type="InterPro" id="IPR025662">
    <property type="entry name" value="Sigma_54_int_dom_ATP-bd_1"/>
</dbReference>
<dbReference type="PROSITE" id="PS50045">
    <property type="entry name" value="SIGMA54_INTERACT_4"/>
    <property type="match status" value="1"/>
</dbReference>
<feature type="region of interest" description="Disordered" evidence="9">
    <location>
        <begin position="383"/>
        <end position="409"/>
    </location>
</feature>
<dbReference type="InterPro" id="IPR002078">
    <property type="entry name" value="Sigma_54_int"/>
</dbReference>
<evidence type="ECO:0000259" key="10">
    <source>
        <dbReference type="PROSITE" id="PS50045"/>
    </source>
</evidence>
<keyword evidence="1" id="KW-0547">Nucleotide-binding</keyword>
<evidence type="ECO:0000313" key="13">
    <source>
        <dbReference type="Proteomes" id="UP000034166"/>
    </source>
</evidence>
<dbReference type="GO" id="GO:0003677">
    <property type="term" value="F:DNA binding"/>
    <property type="evidence" value="ECO:0007669"/>
    <property type="project" value="UniProtKB-KW"/>
</dbReference>
<dbReference type="OrthoDB" id="9771372at2"/>
<evidence type="ECO:0000259" key="11">
    <source>
        <dbReference type="PROSITE" id="PS50112"/>
    </source>
</evidence>
<dbReference type="GO" id="GO:0006355">
    <property type="term" value="P:regulation of DNA-templated transcription"/>
    <property type="evidence" value="ECO:0007669"/>
    <property type="project" value="InterPro"/>
</dbReference>
<keyword evidence="4" id="KW-0805">Transcription regulation</keyword>
<dbReference type="Gene3D" id="1.10.10.60">
    <property type="entry name" value="Homeodomain-like"/>
    <property type="match status" value="1"/>
</dbReference>
<dbReference type="NCBIfam" id="TIGR00229">
    <property type="entry name" value="sensory_box"/>
    <property type="match status" value="1"/>
</dbReference>
<dbReference type="Gene3D" id="1.10.8.60">
    <property type="match status" value="1"/>
</dbReference>
<dbReference type="SUPFAM" id="SSF52540">
    <property type="entry name" value="P-loop containing nucleoside triphosphate hydrolases"/>
    <property type="match status" value="1"/>
</dbReference>
<feature type="compositionally biased region" description="Basic and acidic residues" evidence="9">
    <location>
        <begin position="388"/>
        <end position="400"/>
    </location>
</feature>
<evidence type="ECO:0000256" key="5">
    <source>
        <dbReference type="ARBA" id="ARBA00023125"/>
    </source>
</evidence>
<dbReference type="Pfam" id="PF25601">
    <property type="entry name" value="AAA_lid_14"/>
    <property type="match status" value="1"/>
</dbReference>